<evidence type="ECO:0000313" key="1">
    <source>
        <dbReference type="EMBL" id="OCT68621.1"/>
    </source>
</evidence>
<reference evidence="2" key="1">
    <citation type="journal article" date="2016" name="Nature">
        <title>Genome evolution in the allotetraploid frog Xenopus laevis.</title>
        <authorList>
            <person name="Session A.M."/>
            <person name="Uno Y."/>
            <person name="Kwon T."/>
            <person name="Chapman J.A."/>
            <person name="Toyoda A."/>
            <person name="Takahashi S."/>
            <person name="Fukui A."/>
            <person name="Hikosaka A."/>
            <person name="Suzuki A."/>
            <person name="Kondo M."/>
            <person name="van Heeringen S.J."/>
            <person name="Quigley I."/>
            <person name="Heinz S."/>
            <person name="Ogino H."/>
            <person name="Ochi H."/>
            <person name="Hellsten U."/>
            <person name="Lyons J.B."/>
            <person name="Simakov O."/>
            <person name="Putnam N."/>
            <person name="Stites J."/>
            <person name="Kuroki Y."/>
            <person name="Tanaka T."/>
            <person name="Michiue T."/>
            <person name="Watanabe M."/>
            <person name="Bogdanovic O."/>
            <person name="Lister R."/>
            <person name="Georgiou G."/>
            <person name="Paranjpe S.S."/>
            <person name="van Kruijsbergen I."/>
            <person name="Shu S."/>
            <person name="Carlson J."/>
            <person name="Kinoshita T."/>
            <person name="Ohta Y."/>
            <person name="Mawaribuchi S."/>
            <person name="Jenkins J."/>
            <person name="Grimwood J."/>
            <person name="Schmutz J."/>
            <person name="Mitros T."/>
            <person name="Mozaffari S.V."/>
            <person name="Suzuki Y."/>
            <person name="Haramoto Y."/>
            <person name="Yamamoto T.S."/>
            <person name="Takagi C."/>
            <person name="Heald R."/>
            <person name="Miller K."/>
            <person name="Haudenschild C."/>
            <person name="Kitzman J."/>
            <person name="Nakayama T."/>
            <person name="Izutsu Y."/>
            <person name="Robert J."/>
            <person name="Fortriede J."/>
            <person name="Burns K."/>
            <person name="Lotay V."/>
            <person name="Karimi K."/>
            <person name="Yasuoka Y."/>
            <person name="Dichmann D.S."/>
            <person name="Flajnik M.F."/>
            <person name="Houston D.W."/>
            <person name="Shendure J."/>
            <person name="DuPasquier L."/>
            <person name="Vize P.D."/>
            <person name="Zorn A.M."/>
            <person name="Ito M."/>
            <person name="Marcotte E.M."/>
            <person name="Wallingford J.B."/>
            <person name="Ito Y."/>
            <person name="Asashima M."/>
            <person name="Ueno N."/>
            <person name="Matsuda Y."/>
            <person name="Veenstra G.J."/>
            <person name="Fujiyama A."/>
            <person name="Harland R.M."/>
            <person name="Taira M."/>
            <person name="Rokhsar D.S."/>
        </authorList>
    </citation>
    <scope>NUCLEOTIDE SEQUENCE [LARGE SCALE GENOMIC DNA]</scope>
    <source>
        <strain evidence="2">J</strain>
    </source>
</reference>
<organism evidence="1 2">
    <name type="scientific">Xenopus laevis</name>
    <name type="common">African clawed frog</name>
    <dbReference type="NCBI Taxonomy" id="8355"/>
    <lineage>
        <taxon>Eukaryota</taxon>
        <taxon>Metazoa</taxon>
        <taxon>Chordata</taxon>
        <taxon>Craniata</taxon>
        <taxon>Vertebrata</taxon>
        <taxon>Euteleostomi</taxon>
        <taxon>Amphibia</taxon>
        <taxon>Batrachia</taxon>
        <taxon>Anura</taxon>
        <taxon>Pipoidea</taxon>
        <taxon>Pipidae</taxon>
        <taxon>Xenopodinae</taxon>
        <taxon>Xenopus</taxon>
        <taxon>Xenopus</taxon>
    </lineage>
</organism>
<dbReference type="Proteomes" id="UP000694892">
    <property type="component" value="Chromosome 8L"/>
</dbReference>
<sequence length="75" mass="8544">MGLFQFLLGYLRSLWCLFPSWSICLWHCILISIHKASHFLTTSYSLILSSASLIYSKLASRVYCAAKLTGFFSTE</sequence>
<protein>
    <submittedName>
        <fullName evidence="1">Uncharacterized protein</fullName>
    </submittedName>
</protein>
<dbReference type="EMBL" id="CM004480">
    <property type="protein sequence ID" value="OCT68621.1"/>
    <property type="molecule type" value="Genomic_DNA"/>
</dbReference>
<dbReference type="AlphaFoldDB" id="A0A974C8M4"/>
<name>A0A974C8M4_XENLA</name>
<gene>
    <name evidence="1" type="ORF">XELAEV_18039907mg</name>
</gene>
<proteinExistence type="predicted"/>
<evidence type="ECO:0000313" key="2">
    <source>
        <dbReference type="Proteomes" id="UP000694892"/>
    </source>
</evidence>
<accession>A0A974C8M4</accession>